<evidence type="ECO:0000313" key="4">
    <source>
        <dbReference type="Proteomes" id="UP000228380"/>
    </source>
</evidence>
<name>A0A8B8ZGY0_PHODC</name>
<dbReference type="SMART" id="SM00733">
    <property type="entry name" value="Mterf"/>
    <property type="match status" value="7"/>
</dbReference>
<evidence type="ECO:0000256" key="3">
    <source>
        <dbReference type="ARBA" id="ARBA00022946"/>
    </source>
</evidence>
<proteinExistence type="inferred from homology"/>
<evidence type="ECO:0000256" key="2">
    <source>
        <dbReference type="ARBA" id="ARBA00022472"/>
    </source>
</evidence>
<keyword evidence="2" id="KW-0806">Transcription termination</keyword>
<evidence type="ECO:0000313" key="5">
    <source>
        <dbReference type="RefSeq" id="XP_038973411.1"/>
    </source>
</evidence>
<keyword evidence="2" id="KW-0805">Transcription regulation</keyword>
<keyword evidence="4" id="KW-1185">Reference proteome</keyword>
<reference evidence="4" key="1">
    <citation type="journal article" date="2019" name="Nat. Commun.">
        <title>Genome-wide association mapping of date palm fruit traits.</title>
        <authorList>
            <person name="Hazzouri K.M."/>
            <person name="Gros-Balthazard M."/>
            <person name="Flowers J.M."/>
            <person name="Copetti D."/>
            <person name="Lemansour A."/>
            <person name="Lebrun M."/>
            <person name="Masmoudi K."/>
            <person name="Ferrand S."/>
            <person name="Dhar M.I."/>
            <person name="Fresquez Z.A."/>
            <person name="Rosas U."/>
            <person name="Zhang J."/>
            <person name="Talag J."/>
            <person name="Lee S."/>
            <person name="Kudrna D."/>
            <person name="Powell R.F."/>
            <person name="Leitch I.J."/>
            <person name="Krueger R.R."/>
            <person name="Wing R.A."/>
            <person name="Amiri K.M.A."/>
            <person name="Purugganan M.D."/>
        </authorList>
    </citation>
    <scope>NUCLEOTIDE SEQUENCE [LARGE SCALE GENOMIC DNA]</scope>
    <source>
        <strain evidence="4">cv. Khalas</strain>
    </source>
</reference>
<dbReference type="Proteomes" id="UP000228380">
    <property type="component" value="Chromosome 2"/>
</dbReference>
<dbReference type="PANTHER" id="PTHR13068">
    <property type="entry name" value="CGI-12 PROTEIN-RELATED"/>
    <property type="match status" value="1"/>
</dbReference>
<gene>
    <name evidence="5" type="primary">LOC103698323</name>
</gene>
<dbReference type="GeneID" id="103698323"/>
<protein>
    <submittedName>
        <fullName evidence="5">Transcription termination factor MTERF8, chloroplastic-like isoform X1</fullName>
    </submittedName>
</protein>
<dbReference type="KEGG" id="pda:103698323"/>
<dbReference type="OrthoDB" id="637682at2759"/>
<organism evidence="4 5">
    <name type="scientific">Phoenix dactylifera</name>
    <name type="common">Date palm</name>
    <dbReference type="NCBI Taxonomy" id="42345"/>
    <lineage>
        <taxon>Eukaryota</taxon>
        <taxon>Viridiplantae</taxon>
        <taxon>Streptophyta</taxon>
        <taxon>Embryophyta</taxon>
        <taxon>Tracheophyta</taxon>
        <taxon>Spermatophyta</taxon>
        <taxon>Magnoliopsida</taxon>
        <taxon>Liliopsida</taxon>
        <taxon>Arecaceae</taxon>
        <taxon>Coryphoideae</taxon>
        <taxon>Phoeniceae</taxon>
        <taxon>Phoenix</taxon>
    </lineage>
</organism>
<dbReference type="GO" id="GO:0003676">
    <property type="term" value="F:nucleic acid binding"/>
    <property type="evidence" value="ECO:0007669"/>
    <property type="project" value="InterPro"/>
</dbReference>
<dbReference type="InterPro" id="IPR003690">
    <property type="entry name" value="MTERF"/>
</dbReference>
<dbReference type="RefSeq" id="XP_038973411.1">
    <property type="nucleotide sequence ID" value="XM_039117483.1"/>
</dbReference>
<comment type="similarity">
    <text evidence="1">Belongs to the mTERF family.</text>
</comment>
<dbReference type="InterPro" id="IPR038538">
    <property type="entry name" value="MTERF_sf"/>
</dbReference>
<evidence type="ECO:0000256" key="1">
    <source>
        <dbReference type="ARBA" id="ARBA00007692"/>
    </source>
</evidence>
<reference evidence="5" key="2">
    <citation type="submission" date="2025-08" db="UniProtKB">
        <authorList>
            <consortium name="RefSeq"/>
        </authorList>
    </citation>
    <scope>IDENTIFICATION</scope>
    <source>
        <tissue evidence="5">Young leaves</tissue>
    </source>
</reference>
<dbReference type="Gene3D" id="1.25.70.10">
    <property type="entry name" value="Transcription termination factor 3, mitochondrial"/>
    <property type="match status" value="2"/>
</dbReference>
<keyword evidence="3" id="KW-0809">Transit peptide</keyword>
<dbReference type="PANTHER" id="PTHR13068:SF135">
    <property type="entry name" value="TRANSCRIPTION TERMINATION FACTOR MTERF8, CHLOROPLASTIC"/>
    <property type="match status" value="1"/>
</dbReference>
<dbReference type="AlphaFoldDB" id="A0A8B8ZGY0"/>
<dbReference type="Pfam" id="PF02536">
    <property type="entry name" value="mTERF"/>
    <property type="match status" value="1"/>
</dbReference>
<sequence>MAPAALPASFPPTPIRISPTLSSPHSAVNNLLPFPTASLFLHGYIAGLEHAPLLPLRRSPSCFTRCTTSTSPSISKATSVLFSQELGLDEREVECLLQKHPELELASPESLHRRLLSLQSVGITGLGLHRTVARRPKTLTSPEVGRFIDFVHKELEGLEPAKLERLLVSSHPQFFPAFSAKVRLLVDHGMPGNKLGQVLNDVNISKVFGARPIEGLERMIVFLKGYGWPELIVRRPSLLNLDLENQLIPRVDYLAEVGAGDREATGLIINKWPAILSCTVEHFRSHIEFWRSIGLADKEVFKIAMVYPQIFSVSKERKLKPRIEFLHQCKMNAEDISKFLIKAPLFVSLSFEYNLSKKLAFLVKIGYRHRTRELALAVGAVTRTSCENLQMVIDLFFSYGFSRENVLTMSMKHPQVLQYNHESMEKKIEFLVEGMGREIGELLIFPAFLGYKLDDRIRHRYEMNKEIRGKGISINKLLSSRSRSS</sequence>
<dbReference type="GO" id="GO:0006353">
    <property type="term" value="P:DNA-templated transcription termination"/>
    <property type="evidence" value="ECO:0007669"/>
    <property type="project" value="UniProtKB-KW"/>
</dbReference>
<accession>A0A8B8ZGY0</accession>
<keyword evidence="2" id="KW-0804">Transcription</keyword>